<feature type="non-terminal residue" evidence="1">
    <location>
        <position position="1"/>
    </location>
</feature>
<proteinExistence type="predicted"/>
<dbReference type="EMBL" id="BARW01041815">
    <property type="protein sequence ID" value="GAJ18255.1"/>
    <property type="molecule type" value="Genomic_DNA"/>
</dbReference>
<gene>
    <name evidence="1" type="ORF">S12H4_62376</name>
</gene>
<organism evidence="1">
    <name type="scientific">marine sediment metagenome</name>
    <dbReference type="NCBI Taxonomy" id="412755"/>
    <lineage>
        <taxon>unclassified sequences</taxon>
        <taxon>metagenomes</taxon>
        <taxon>ecological metagenomes</taxon>
    </lineage>
</organism>
<protein>
    <submittedName>
        <fullName evidence="1">Uncharacterized protein</fullName>
    </submittedName>
</protein>
<evidence type="ECO:0000313" key="1">
    <source>
        <dbReference type="EMBL" id="GAJ18255.1"/>
    </source>
</evidence>
<reference evidence="1" key="1">
    <citation type="journal article" date="2014" name="Front. Microbiol.">
        <title>High frequency of phylogenetically diverse reductive dehalogenase-homologous genes in deep subseafloor sedimentary metagenomes.</title>
        <authorList>
            <person name="Kawai M."/>
            <person name="Futagami T."/>
            <person name="Toyoda A."/>
            <person name="Takaki Y."/>
            <person name="Nishi S."/>
            <person name="Hori S."/>
            <person name="Arai W."/>
            <person name="Tsubouchi T."/>
            <person name="Morono Y."/>
            <person name="Uchiyama I."/>
            <person name="Ito T."/>
            <person name="Fujiyama A."/>
            <person name="Inagaki F."/>
            <person name="Takami H."/>
        </authorList>
    </citation>
    <scope>NUCLEOTIDE SEQUENCE</scope>
    <source>
        <strain evidence="1">Expedition CK06-06</strain>
    </source>
</reference>
<comment type="caution">
    <text evidence="1">The sequence shown here is derived from an EMBL/GenBank/DDBJ whole genome shotgun (WGS) entry which is preliminary data.</text>
</comment>
<sequence length="75" mass="8446">NKMKYTIKKAYVRKYFTASDVPVTVTVVKFETESGYKGTVEMPSNFVSPEWIRKAVLKNIENAKLICPGTGVKKS</sequence>
<name>X1VZD3_9ZZZZ</name>
<accession>X1VZD3</accession>
<dbReference type="AlphaFoldDB" id="X1VZD3"/>